<evidence type="ECO:0000259" key="12">
    <source>
        <dbReference type="Pfam" id="PF07715"/>
    </source>
</evidence>
<dbReference type="Gene3D" id="2.60.40.1120">
    <property type="entry name" value="Carboxypeptidase-like, regulatory domain"/>
    <property type="match status" value="1"/>
</dbReference>
<evidence type="ECO:0000256" key="3">
    <source>
        <dbReference type="ARBA" id="ARBA00022452"/>
    </source>
</evidence>
<dbReference type="EMBL" id="JALJEJ010000001">
    <property type="protein sequence ID" value="MCJ8208591.1"/>
    <property type="molecule type" value="Genomic_DNA"/>
</dbReference>
<dbReference type="InterPro" id="IPR037066">
    <property type="entry name" value="Plug_dom_sf"/>
</dbReference>
<gene>
    <name evidence="13" type="ORF">MUY27_02650</name>
</gene>
<name>A0A9X2B7Q4_9SPHI</name>
<evidence type="ECO:0000256" key="8">
    <source>
        <dbReference type="PROSITE-ProRule" id="PRU01360"/>
    </source>
</evidence>
<evidence type="ECO:0000256" key="6">
    <source>
        <dbReference type="ARBA" id="ARBA00023136"/>
    </source>
</evidence>
<feature type="signal peptide" evidence="10">
    <location>
        <begin position="1"/>
        <end position="26"/>
    </location>
</feature>
<comment type="similarity">
    <text evidence="8 9">Belongs to the TonB-dependent receptor family.</text>
</comment>
<keyword evidence="14" id="KW-1185">Reference proteome</keyword>
<dbReference type="InterPro" id="IPR000531">
    <property type="entry name" value="Beta-barrel_TonB"/>
</dbReference>
<keyword evidence="3 8" id="KW-1134">Transmembrane beta strand</keyword>
<evidence type="ECO:0000256" key="9">
    <source>
        <dbReference type="RuleBase" id="RU003357"/>
    </source>
</evidence>
<keyword evidence="6 8" id="KW-0472">Membrane</keyword>
<keyword evidence="2 8" id="KW-0813">Transport</keyword>
<accession>A0A9X2B7Q4</accession>
<dbReference type="SUPFAM" id="SSF49464">
    <property type="entry name" value="Carboxypeptidase regulatory domain-like"/>
    <property type="match status" value="1"/>
</dbReference>
<dbReference type="GO" id="GO:0009279">
    <property type="term" value="C:cell outer membrane"/>
    <property type="evidence" value="ECO:0007669"/>
    <property type="project" value="UniProtKB-SubCell"/>
</dbReference>
<dbReference type="Gene3D" id="2.40.170.20">
    <property type="entry name" value="TonB-dependent receptor, beta-barrel domain"/>
    <property type="match status" value="1"/>
</dbReference>
<feature type="chain" id="PRO_5040737336" evidence="10">
    <location>
        <begin position="27"/>
        <end position="923"/>
    </location>
</feature>
<dbReference type="PANTHER" id="PTHR40980:SF4">
    <property type="entry name" value="TONB-DEPENDENT RECEPTOR-LIKE BETA-BARREL DOMAIN-CONTAINING PROTEIN"/>
    <property type="match status" value="1"/>
</dbReference>
<sequence>MKHPYPLKKLCFLILLLFFAVTTSFAQVIKGNVIDGATKEPLIGATVTIKETRKSQAVQLDGNFIFRNVKPGDYTLEFRFVSYRSKTAKVVLATGKTVAMSIALLPDNKTLNEINVTGNNESTDKRARTIEMKANQVINVVSAQNITLSPDITVANVMQRVSGVTIERSSSGEGRYPIIRGMEKRYINTLVNGIKIPSPDNKNRFIPLDLFPAELLERLEVSKTLTPSMEGDAIGGSINLVMKDAPNTTLVQANFSSGYNTVFSGRDFQAFSRATVSKRSPSEVNGSNYAAVPADFPVANLKFIPKSTPINTNFGVTIGDRLGADKKLGFIFSGSYQNNYTGNNSTFFLPNAQPALNNVPQFIDLEARSYSQQSRRIGVNNKFDYRFNANNKISLVNVYVRLDDYQTRLISDTIALNSLVDEAHRTRWQYQTIYNSTLQGLHQLTGHTKLDWSLAFSQADNHIPDQAEYTHEYPVVKTANSVDILQTMTRMWNHNSDRDYSSYLNITNRFKFLDRDFELKIGGVERYKKRSAYYNSYSLSPYLGTNSIQVYNGIDNASYIFKNTGASLWVPDGNTYNFDENVATGYVQGKWRLTSRLEALGGLRVENTHQQYDTQLPASVDYKSGTITYTDFLPSGILKYALKDNENLRLSYYRALARPAFSDMIPDGIQGEVFKEAGNPAGLNHTTADNIDFRYELFPRNADELLLGMFYKRIQNPIEYAAVKTGVTSQTLIPQNFGDARNFGLEAVFTHYFGPFGVIANYTYTRSKITTDKLFSYRNDAGQVTSRIQSETRPLQGQSDHVGNLALIYRNQKMGLDLQAAFVYTGERIALVSPYYGLDYWQAPTKQLDFSAEKKFARKFSLFAKANNLTNTPYVLELHQSYNNYLNAPGARALALQTDADHKIYVQKDYFKTNFLLGIRYKL</sequence>
<evidence type="ECO:0000256" key="1">
    <source>
        <dbReference type="ARBA" id="ARBA00004571"/>
    </source>
</evidence>
<dbReference type="Gene3D" id="2.170.130.10">
    <property type="entry name" value="TonB-dependent receptor, plug domain"/>
    <property type="match status" value="1"/>
</dbReference>
<comment type="subcellular location">
    <subcellularLocation>
        <location evidence="1 8">Cell outer membrane</location>
        <topology evidence="1 8">Multi-pass membrane protein</topology>
    </subcellularLocation>
</comment>
<comment type="caution">
    <text evidence="13">The sequence shown here is derived from an EMBL/GenBank/DDBJ whole genome shotgun (WGS) entry which is preliminary data.</text>
</comment>
<keyword evidence="5 9" id="KW-0798">TonB box</keyword>
<dbReference type="InterPro" id="IPR039426">
    <property type="entry name" value="TonB-dep_rcpt-like"/>
</dbReference>
<dbReference type="InterPro" id="IPR008969">
    <property type="entry name" value="CarboxyPept-like_regulatory"/>
</dbReference>
<reference evidence="13" key="1">
    <citation type="submission" date="2022-04" db="EMBL/GenBank/DDBJ databases">
        <title>Mucilaginibacter sp. RS28 isolated from freshwater.</title>
        <authorList>
            <person name="Ko S.-R."/>
        </authorList>
    </citation>
    <scope>NUCLEOTIDE SEQUENCE</scope>
    <source>
        <strain evidence="13">RS28</strain>
    </source>
</reference>
<evidence type="ECO:0000313" key="13">
    <source>
        <dbReference type="EMBL" id="MCJ8208591.1"/>
    </source>
</evidence>
<dbReference type="SUPFAM" id="SSF56935">
    <property type="entry name" value="Porins"/>
    <property type="match status" value="1"/>
</dbReference>
<proteinExistence type="inferred from homology"/>
<feature type="domain" description="TonB-dependent receptor-like beta-barrel" evidence="11">
    <location>
        <begin position="447"/>
        <end position="869"/>
    </location>
</feature>
<evidence type="ECO:0000313" key="14">
    <source>
        <dbReference type="Proteomes" id="UP001139450"/>
    </source>
</evidence>
<dbReference type="InterPro" id="IPR036942">
    <property type="entry name" value="Beta-barrel_TonB_sf"/>
</dbReference>
<evidence type="ECO:0000256" key="4">
    <source>
        <dbReference type="ARBA" id="ARBA00022692"/>
    </source>
</evidence>
<protein>
    <submittedName>
        <fullName evidence="13">TonB-dependent receptor</fullName>
    </submittedName>
</protein>
<dbReference type="PROSITE" id="PS52016">
    <property type="entry name" value="TONB_DEPENDENT_REC_3"/>
    <property type="match status" value="1"/>
</dbReference>
<dbReference type="InterPro" id="IPR012910">
    <property type="entry name" value="Plug_dom"/>
</dbReference>
<feature type="domain" description="TonB-dependent receptor plug" evidence="12">
    <location>
        <begin position="133"/>
        <end position="236"/>
    </location>
</feature>
<evidence type="ECO:0000256" key="5">
    <source>
        <dbReference type="ARBA" id="ARBA00023077"/>
    </source>
</evidence>
<evidence type="ECO:0000259" key="11">
    <source>
        <dbReference type="Pfam" id="PF00593"/>
    </source>
</evidence>
<keyword evidence="7 8" id="KW-0998">Cell outer membrane</keyword>
<dbReference type="Pfam" id="PF13715">
    <property type="entry name" value="CarbopepD_reg_2"/>
    <property type="match status" value="1"/>
</dbReference>
<evidence type="ECO:0000256" key="10">
    <source>
        <dbReference type="SAM" id="SignalP"/>
    </source>
</evidence>
<evidence type="ECO:0000256" key="7">
    <source>
        <dbReference type="ARBA" id="ARBA00023237"/>
    </source>
</evidence>
<dbReference type="Pfam" id="PF00593">
    <property type="entry name" value="TonB_dep_Rec_b-barrel"/>
    <property type="match status" value="1"/>
</dbReference>
<dbReference type="RefSeq" id="WP_245128420.1">
    <property type="nucleotide sequence ID" value="NZ_JALJEJ010000001.1"/>
</dbReference>
<dbReference type="AlphaFoldDB" id="A0A9X2B7Q4"/>
<keyword evidence="4 8" id="KW-0812">Transmembrane</keyword>
<dbReference type="Pfam" id="PF07715">
    <property type="entry name" value="Plug"/>
    <property type="match status" value="1"/>
</dbReference>
<dbReference type="Proteomes" id="UP001139450">
    <property type="component" value="Unassembled WGS sequence"/>
</dbReference>
<keyword evidence="10" id="KW-0732">Signal</keyword>
<evidence type="ECO:0000256" key="2">
    <source>
        <dbReference type="ARBA" id="ARBA00022448"/>
    </source>
</evidence>
<dbReference type="CDD" id="cd01347">
    <property type="entry name" value="ligand_gated_channel"/>
    <property type="match status" value="1"/>
</dbReference>
<keyword evidence="13" id="KW-0675">Receptor</keyword>
<organism evidence="13 14">
    <name type="scientific">Mucilaginibacter straminoryzae</name>
    <dbReference type="NCBI Taxonomy" id="2932774"/>
    <lineage>
        <taxon>Bacteria</taxon>
        <taxon>Pseudomonadati</taxon>
        <taxon>Bacteroidota</taxon>
        <taxon>Sphingobacteriia</taxon>
        <taxon>Sphingobacteriales</taxon>
        <taxon>Sphingobacteriaceae</taxon>
        <taxon>Mucilaginibacter</taxon>
    </lineage>
</organism>
<dbReference type="PANTHER" id="PTHR40980">
    <property type="entry name" value="PLUG DOMAIN-CONTAINING PROTEIN"/>
    <property type="match status" value="1"/>
</dbReference>